<dbReference type="InterPro" id="IPR042070">
    <property type="entry name" value="PucR_C-HTH_sf"/>
</dbReference>
<keyword evidence="5" id="KW-1185">Reference proteome</keyword>
<feature type="domain" description="PucR C-terminal helix-turn-helix" evidence="2">
    <location>
        <begin position="339"/>
        <end position="395"/>
    </location>
</feature>
<organism evidence="4 5">
    <name type="scientific">Nocardioides marmoriginsengisoli</name>
    <dbReference type="NCBI Taxonomy" id="661483"/>
    <lineage>
        <taxon>Bacteria</taxon>
        <taxon>Bacillati</taxon>
        <taxon>Actinomycetota</taxon>
        <taxon>Actinomycetes</taxon>
        <taxon>Propionibacteriales</taxon>
        <taxon>Nocardioidaceae</taxon>
        <taxon>Nocardioides</taxon>
    </lineage>
</organism>
<reference evidence="4 5" key="1">
    <citation type="submission" date="2018-11" db="EMBL/GenBank/DDBJ databases">
        <authorList>
            <person name="Li F."/>
        </authorList>
    </citation>
    <scope>NUCLEOTIDE SEQUENCE [LARGE SCALE GENOMIC DNA]</scope>
    <source>
        <strain evidence="4 5">Gsoil 097</strain>
    </source>
</reference>
<dbReference type="EMBL" id="RJSE01000005">
    <property type="protein sequence ID" value="RNL64364.1"/>
    <property type="molecule type" value="Genomic_DNA"/>
</dbReference>
<evidence type="ECO:0000313" key="5">
    <source>
        <dbReference type="Proteomes" id="UP000267128"/>
    </source>
</evidence>
<evidence type="ECO:0000313" key="4">
    <source>
        <dbReference type="EMBL" id="RNL64364.1"/>
    </source>
</evidence>
<dbReference type="InterPro" id="IPR041522">
    <property type="entry name" value="CdaR_GGDEF"/>
</dbReference>
<dbReference type="InterPro" id="IPR051448">
    <property type="entry name" value="CdaR-like_regulators"/>
</dbReference>
<protein>
    <submittedName>
        <fullName evidence="4">PucR family transcriptional regulator</fullName>
    </submittedName>
</protein>
<name>A0A3N0CLM1_9ACTN</name>
<dbReference type="AlphaFoldDB" id="A0A3N0CLM1"/>
<sequence length="404" mass="43089">MTATLIRTNPNARVTRPTRQDEAVTRTRAQIAQRLTRSSGSLSTAALTRMEQDMPWVMELPAQDRSFIGLIVQAGIKSFIDWYRHDEAASPISAEVFGVAPQEMAGEVTLQQTVAMVRLSITVVDENLDDALGEDAESVRSALNRYAREIAFATAEVYARAAEQRGAWDARLEALVVDSLLRGEGDETISSRASALGWEATGNVLVMMGGLGERSALEQVRRIARDRGVGCLSAVQGDRLVVVLGGVDELGKSAAAVAVAFAPGAVVIGPMVSSLTEAKISADAAHSGLRVAIGWPDAPRPVQADDLLPERALAGDADARRALLEQVFAPLAAAGGAVLETVESYLSQGSSIEATGRALFVHANTVRYRLKRATELTGLSPSHPRDSYTLRLALTLGRLDPPEL</sequence>
<dbReference type="OrthoDB" id="3246591at2"/>
<evidence type="ECO:0000259" key="2">
    <source>
        <dbReference type="Pfam" id="PF13556"/>
    </source>
</evidence>
<dbReference type="PANTHER" id="PTHR33744:SF7">
    <property type="entry name" value="PUCR FAMILY TRANSCRIPTIONAL REGULATOR"/>
    <property type="match status" value="1"/>
</dbReference>
<proteinExistence type="inferred from homology"/>
<evidence type="ECO:0000256" key="1">
    <source>
        <dbReference type="ARBA" id="ARBA00006754"/>
    </source>
</evidence>
<dbReference type="Pfam" id="PF17853">
    <property type="entry name" value="GGDEF_2"/>
    <property type="match status" value="1"/>
</dbReference>
<gene>
    <name evidence="4" type="ORF">EFK50_07505</name>
</gene>
<dbReference type="Proteomes" id="UP000267128">
    <property type="component" value="Unassembled WGS sequence"/>
</dbReference>
<comment type="caution">
    <text evidence="4">The sequence shown here is derived from an EMBL/GenBank/DDBJ whole genome shotgun (WGS) entry which is preliminary data.</text>
</comment>
<dbReference type="Gene3D" id="1.10.10.2840">
    <property type="entry name" value="PucR C-terminal helix-turn-helix domain"/>
    <property type="match status" value="1"/>
</dbReference>
<comment type="similarity">
    <text evidence="1">Belongs to the CdaR family.</text>
</comment>
<accession>A0A3N0CLM1</accession>
<dbReference type="Pfam" id="PF13556">
    <property type="entry name" value="HTH_30"/>
    <property type="match status" value="1"/>
</dbReference>
<dbReference type="InterPro" id="IPR025736">
    <property type="entry name" value="PucR_C-HTH_dom"/>
</dbReference>
<dbReference type="PANTHER" id="PTHR33744">
    <property type="entry name" value="CARBOHYDRATE DIACID REGULATOR"/>
    <property type="match status" value="1"/>
</dbReference>
<feature type="domain" description="CdaR GGDEF-like" evidence="3">
    <location>
        <begin position="183"/>
        <end position="291"/>
    </location>
</feature>
<evidence type="ECO:0000259" key="3">
    <source>
        <dbReference type="Pfam" id="PF17853"/>
    </source>
</evidence>